<dbReference type="GeneID" id="78276560"/>
<dbReference type="PRINTS" id="PR01020">
    <property type="entry name" value="LPSBIOSNTHSS"/>
</dbReference>
<dbReference type="GO" id="GO:0004595">
    <property type="term" value="F:pantetheine-phosphate adenylyltransferase activity"/>
    <property type="evidence" value="ECO:0007669"/>
    <property type="project" value="UniProtKB-UniRule"/>
</dbReference>
<accession>A0A1U7NJP3</accession>
<comment type="similarity">
    <text evidence="9">Belongs to the bacterial CoaD family.</text>
</comment>
<dbReference type="CDD" id="cd02163">
    <property type="entry name" value="PPAT"/>
    <property type="match status" value="1"/>
</dbReference>
<comment type="caution">
    <text evidence="11">The sequence shown here is derived from an EMBL/GenBank/DDBJ whole genome shotgun (WGS) entry which is preliminary data.</text>
</comment>
<protein>
    <recommendedName>
        <fullName evidence="9">Phosphopantetheine adenylyltransferase</fullName>
        <ecNumber evidence="9">2.7.7.3</ecNumber>
    </recommendedName>
    <alternativeName>
        <fullName evidence="9">Dephospho-CoA pyrophosphorylase</fullName>
    </alternativeName>
    <alternativeName>
        <fullName evidence="9">Pantetheine-phosphate adenylyltransferase</fullName>
        <shortName evidence="9">PPAT</shortName>
    </alternativeName>
</protein>
<feature type="site" description="Transition state stabilizer" evidence="9">
    <location>
        <position position="16"/>
    </location>
</feature>
<evidence type="ECO:0000256" key="3">
    <source>
        <dbReference type="ARBA" id="ARBA00022695"/>
    </source>
</evidence>
<feature type="binding site" evidence="9">
    <location>
        <position position="16"/>
    </location>
    <ligand>
        <name>ATP</name>
        <dbReference type="ChEBI" id="CHEBI:30616"/>
    </ligand>
</feature>
<dbReference type="AlphaFoldDB" id="A0A1U7NJP3"/>
<evidence type="ECO:0000256" key="1">
    <source>
        <dbReference type="ARBA" id="ARBA00022490"/>
    </source>
</evidence>
<dbReference type="STRING" id="1862672.BO225_11530"/>
<dbReference type="InterPro" id="IPR004821">
    <property type="entry name" value="Cyt_trans-like"/>
</dbReference>
<feature type="binding site" evidence="9">
    <location>
        <position position="40"/>
    </location>
    <ligand>
        <name>substrate</name>
    </ligand>
</feature>
<dbReference type="NCBIfam" id="TIGR01510">
    <property type="entry name" value="coaD_prev_kdtB"/>
    <property type="match status" value="1"/>
</dbReference>
<dbReference type="InterPro" id="IPR001980">
    <property type="entry name" value="PPAT"/>
</dbReference>
<evidence type="ECO:0000259" key="10">
    <source>
        <dbReference type="Pfam" id="PF01467"/>
    </source>
</evidence>
<dbReference type="UniPathway" id="UPA00241">
    <property type="reaction ID" value="UER00355"/>
</dbReference>
<feature type="binding site" evidence="9">
    <location>
        <position position="8"/>
    </location>
    <ligand>
        <name>substrate</name>
    </ligand>
</feature>
<comment type="cofactor">
    <cofactor evidence="9">
        <name>Mg(2+)</name>
        <dbReference type="ChEBI" id="CHEBI:18420"/>
    </cofactor>
</comment>
<dbReference type="GO" id="GO:0015937">
    <property type="term" value="P:coenzyme A biosynthetic process"/>
    <property type="evidence" value="ECO:0007669"/>
    <property type="project" value="UniProtKB-UniRule"/>
</dbReference>
<dbReference type="PANTHER" id="PTHR21342:SF1">
    <property type="entry name" value="PHOSPHOPANTETHEINE ADENYLYLTRANSFERASE"/>
    <property type="match status" value="1"/>
</dbReference>
<evidence type="ECO:0000256" key="4">
    <source>
        <dbReference type="ARBA" id="ARBA00022741"/>
    </source>
</evidence>
<dbReference type="GO" id="GO:0005737">
    <property type="term" value="C:cytoplasm"/>
    <property type="evidence" value="ECO:0007669"/>
    <property type="project" value="UniProtKB-SubCell"/>
</dbReference>
<reference evidence="11 12" key="1">
    <citation type="submission" date="2016-11" db="EMBL/GenBank/DDBJ databases">
        <title>Description of two novel members of the family Erysipelotrichaceae: Ileibacterium lipovorans gen. nov., sp. nov. and Dubosiella newyorkensis, gen. nov., sp. nov.</title>
        <authorList>
            <person name="Cox L.M."/>
            <person name="Sohn J."/>
            <person name="Tyrrell K.L."/>
            <person name="Citron D.M."/>
            <person name="Lawson P.A."/>
            <person name="Patel N.B."/>
            <person name="Iizumi T."/>
            <person name="Perez-Perez G.I."/>
            <person name="Goldstein E.J."/>
            <person name="Blaser M.J."/>
        </authorList>
    </citation>
    <scope>NUCLEOTIDE SEQUENCE [LARGE SCALE GENOMIC DNA]</scope>
    <source>
        <strain evidence="11 12">NYU-BL-A4</strain>
    </source>
</reference>
<keyword evidence="1 9" id="KW-0963">Cytoplasm</keyword>
<evidence type="ECO:0000256" key="5">
    <source>
        <dbReference type="ARBA" id="ARBA00022840"/>
    </source>
</evidence>
<dbReference type="HAMAP" id="MF_00151">
    <property type="entry name" value="PPAT_bact"/>
    <property type="match status" value="1"/>
</dbReference>
<name>A0A1U7NJP3_9FIRM</name>
<dbReference type="Gene3D" id="3.40.50.620">
    <property type="entry name" value="HUPs"/>
    <property type="match status" value="1"/>
</dbReference>
<keyword evidence="7 9" id="KW-0173">Coenzyme A biosynthesis</keyword>
<evidence type="ECO:0000313" key="12">
    <source>
        <dbReference type="Proteomes" id="UP000186705"/>
    </source>
</evidence>
<dbReference type="Pfam" id="PF01467">
    <property type="entry name" value="CTP_transf_like"/>
    <property type="match status" value="1"/>
</dbReference>
<evidence type="ECO:0000256" key="8">
    <source>
        <dbReference type="ARBA" id="ARBA00029346"/>
    </source>
</evidence>
<evidence type="ECO:0000256" key="2">
    <source>
        <dbReference type="ARBA" id="ARBA00022679"/>
    </source>
</evidence>
<keyword evidence="3 9" id="KW-0548">Nucleotidyltransferase</keyword>
<dbReference type="GO" id="GO:0005524">
    <property type="term" value="F:ATP binding"/>
    <property type="evidence" value="ECO:0007669"/>
    <property type="project" value="UniProtKB-KW"/>
</dbReference>
<comment type="catalytic activity">
    <reaction evidence="8 9">
        <text>(R)-4'-phosphopantetheine + ATP + H(+) = 3'-dephospho-CoA + diphosphate</text>
        <dbReference type="Rhea" id="RHEA:19801"/>
        <dbReference type="ChEBI" id="CHEBI:15378"/>
        <dbReference type="ChEBI" id="CHEBI:30616"/>
        <dbReference type="ChEBI" id="CHEBI:33019"/>
        <dbReference type="ChEBI" id="CHEBI:57328"/>
        <dbReference type="ChEBI" id="CHEBI:61723"/>
        <dbReference type="EC" id="2.7.7.3"/>
    </reaction>
</comment>
<evidence type="ECO:0000256" key="9">
    <source>
        <dbReference type="HAMAP-Rule" id="MF_00151"/>
    </source>
</evidence>
<dbReference type="EC" id="2.7.7.3" evidence="9"/>
<comment type="subcellular location">
    <subcellularLocation>
        <location evidence="9">Cytoplasm</location>
    </subcellularLocation>
</comment>
<keyword evidence="6 9" id="KW-0460">Magnesium</keyword>
<comment type="pathway">
    <text evidence="9">Cofactor biosynthesis; coenzyme A biosynthesis; CoA from (R)-pantothenate: step 4/5.</text>
</comment>
<dbReference type="SUPFAM" id="SSF52374">
    <property type="entry name" value="Nucleotidylyl transferase"/>
    <property type="match status" value="1"/>
</dbReference>
<proteinExistence type="inferred from homology"/>
<keyword evidence="12" id="KW-1185">Reference proteome</keyword>
<dbReference type="RefSeq" id="WP_076342371.1">
    <property type="nucleotide sequence ID" value="NZ_CAJTMI010000025.1"/>
</dbReference>
<dbReference type="NCBIfam" id="TIGR00125">
    <property type="entry name" value="cyt_tran_rel"/>
    <property type="match status" value="1"/>
</dbReference>
<comment type="function">
    <text evidence="9">Reversibly transfers an adenylyl group from ATP to 4'-phosphopantetheine, yielding dephospho-CoA (dPCoA) and pyrophosphate.</text>
</comment>
<keyword evidence="2 9" id="KW-0808">Transferase</keyword>
<evidence type="ECO:0000313" key="11">
    <source>
        <dbReference type="EMBL" id="OLU43887.1"/>
    </source>
</evidence>
<comment type="subunit">
    <text evidence="9">Homohexamer.</text>
</comment>
<dbReference type="PANTHER" id="PTHR21342">
    <property type="entry name" value="PHOSPHOPANTETHEINE ADENYLYLTRANSFERASE"/>
    <property type="match status" value="1"/>
</dbReference>
<sequence>MRAAFCGSFDPPTLGHLDIIERASTLFDELIVLVATNSSKSSMFSMEQRLAWLREACQDLPNVTCKIQKGLIVQACQEHEIHVLVRGIRNEQDCAYEQNMAFMNAYLDPNIETICLFTKPEYDLFSSSNVRELLKYHQNIQPFVPACVFKSLEKERT</sequence>
<evidence type="ECO:0000256" key="6">
    <source>
        <dbReference type="ARBA" id="ARBA00022842"/>
    </source>
</evidence>
<feature type="binding site" evidence="9">
    <location>
        <begin position="87"/>
        <end position="89"/>
    </location>
    <ligand>
        <name>ATP</name>
        <dbReference type="ChEBI" id="CHEBI:30616"/>
    </ligand>
</feature>
<keyword evidence="5 9" id="KW-0067">ATP-binding</keyword>
<keyword evidence="4 9" id="KW-0547">Nucleotide-binding</keyword>
<evidence type="ECO:0000256" key="7">
    <source>
        <dbReference type="ARBA" id="ARBA00022993"/>
    </source>
</evidence>
<gene>
    <name evidence="9" type="primary">coaD</name>
    <name evidence="11" type="ORF">BO225_11530</name>
</gene>
<dbReference type="OrthoDB" id="9806661at2"/>
<organism evidence="11 12">
    <name type="scientific">Dubosiella newyorkensis</name>
    <dbReference type="NCBI Taxonomy" id="1862672"/>
    <lineage>
        <taxon>Bacteria</taxon>
        <taxon>Bacillati</taxon>
        <taxon>Bacillota</taxon>
        <taxon>Erysipelotrichia</taxon>
        <taxon>Erysipelotrichales</taxon>
        <taxon>Erysipelotrichaceae</taxon>
        <taxon>Dubosiella</taxon>
    </lineage>
</organism>
<feature type="binding site" evidence="9">
    <location>
        <begin position="8"/>
        <end position="9"/>
    </location>
    <ligand>
        <name>ATP</name>
        <dbReference type="ChEBI" id="CHEBI:30616"/>
    </ligand>
</feature>
<feature type="binding site" evidence="9">
    <location>
        <position position="97"/>
    </location>
    <ligand>
        <name>ATP</name>
        <dbReference type="ChEBI" id="CHEBI:30616"/>
    </ligand>
</feature>
<feature type="binding site" evidence="9">
    <location>
        <position position="86"/>
    </location>
    <ligand>
        <name>substrate</name>
    </ligand>
</feature>
<feature type="binding site" evidence="9">
    <location>
        <position position="72"/>
    </location>
    <ligand>
        <name>substrate</name>
    </ligand>
</feature>
<feature type="binding site" evidence="9">
    <location>
        <begin position="122"/>
        <end position="128"/>
    </location>
    <ligand>
        <name>ATP</name>
        <dbReference type="ChEBI" id="CHEBI:30616"/>
    </ligand>
</feature>
<dbReference type="Proteomes" id="UP000186705">
    <property type="component" value="Unassembled WGS sequence"/>
</dbReference>
<dbReference type="EMBL" id="MPKA01000139">
    <property type="protein sequence ID" value="OLU43887.1"/>
    <property type="molecule type" value="Genomic_DNA"/>
</dbReference>
<dbReference type="InterPro" id="IPR014729">
    <property type="entry name" value="Rossmann-like_a/b/a_fold"/>
</dbReference>
<feature type="domain" description="Cytidyltransferase-like" evidence="10">
    <location>
        <begin position="5"/>
        <end position="132"/>
    </location>
</feature>